<evidence type="ECO:0000313" key="4">
    <source>
        <dbReference type="Proteomes" id="UP000019116"/>
    </source>
</evidence>
<keyword evidence="2" id="KW-0472">Membrane</keyword>
<name>A0A3B6I1E8_WHEAT</name>
<dbReference type="Proteomes" id="UP000019116">
    <property type="component" value="Chromosome 4A"/>
</dbReference>
<keyword evidence="2" id="KW-0812">Transmembrane</keyword>
<reference evidence="3" key="1">
    <citation type="submission" date="2018-08" db="EMBL/GenBank/DDBJ databases">
        <authorList>
            <person name="Rossello M."/>
        </authorList>
    </citation>
    <scope>NUCLEOTIDE SEQUENCE [LARGE SCALE GENOMIC DNA]</scope>
    <source>
        <strain evidence="3">cv. Chinese Spring</strain>
    </source>
</reference>
<dbReference type="Gramene" id="TraesROB_scaffold_044457_01G000100.1">
    <property type="protein sequence ID" value="TraesROB_scaffold_044457_01G000100.1"/>
    <property type="gene ID" value="TraesROB_scaffold_044457_01G000100"/>
</dbReference>
<evidence type="ECO:0000256" key="2">
    <source>
        <dbReference type="SAM" id="Phobius"/>
    </source>
</evidence>
<reference evidence="3" key="2">
    <citation type="submission" date="2018-10" db="UniProtKB">
        <authorList>
            <consortium name="EnsemblPlants"/>
        </authorList>
    </citation>
    <scope>IDENTIFICATION</scope>
</reference>
<dbReference type="OrthoDB" id="694583at2759"/>
<dbReference type="EnsemblPlants" id="TraesCS4A02G360100.1">
    <property type="protein sequence ID" value="TraesCS4A02G360100.1"/>
    <property type="gene ID" value="TraesCS4A02G360100"/>
</dbReference>
<feature type="compositionally biased region" description="Acidic residues" evidence="1">
    <location>
        <begin position="753"/>
        <end position="763"/>
    </location>
</feature>
<organism evidence="3">
    <name type="scientific">Triticum aestivum</name>
    <name type="common">Wheat</name>
    <dbReference type="NCBI Taxonomy" id="4565"/>
    <lineage>
        <taxon>Eukaryota</taxon>
        <taxon>Viridiplantae</taxon>
        <taxon>Streptophyta</taxon>
        <taxon>Embryophyta</taxon>
        <taxon>Tracheophyta</taxon>
        <taxon>Spermatophyta</taxon>
        <taxon>Magnoliopsida</taxon>
        <taxon>Liliopsida</taxon>
        <taxon>Poales</taxon>
        <taxon>Poaceae</taxon>
        <taxon>BOP clade</taxon>
        <taxon>Pooideae</taxon>
        <taxon>Triticodae</taxon>
        <taxon>Triticeae</taxon>
        <taxon>Triticinae</taxon>
        <taxon>Triticum</taxon>
    </lineage>
</organism>
<keyword evidence="4" id="KW-1185">Reference proteome</keyword>
<feature type="transmembrane region" description="Helical" evidence="2">
    <location>
        <begin position="197"/>
        <end position="220"/>
    </location>
</feature>
<dbReference type="Gramene" id="TraesCS4A02G360100.1">
    <property type="protein sequence ID" value="TraesCS4A02G360100.1"/>
    <property type="gene ID" value="TraesCS4A02G360100"/>
</dbReference>
<accession>A0A3B6I1E8</accession>
<dbReference type="PANTHER" id="PTHR33115:SF58">
    <property type="entry name" value="CONDENSIN COMPLEX SUBUNIT 1 C-TERMINAL DOMAIN-CONTAINING PROTEIN"/>
    <property type="match status" value="1"/>
</dbReference>
<proteinExistence type="predicted"/>
<protein>
    <submittedName>
        <fullName evidence="3">Uncharacterized protein</fullName>
    </submittedName>
</protein>
<dbReference type="OMA" id="WHAVDET"/>
<feature type="region of interest" description="Disordered" evidence="1">
    <location>
        <begin position="753"/>
        <end position="773"/>
    </location>
</feature>
<dbReference type="STRING" id="4565.A0A3B6I1E8"/>
<dbReference type="SUPFAM" id="SSF48371">
    <property type="entry name" value="ARM repeat"/>
    <property type="match status" value="1"/>
</dbReference>
<dbReference type="Gramene" id="TraesCLE_scaffold_036579_01G000100.1">
    <property type="protein sequence ID" value="TraesCLE_scaffold_036579_01G000100.1"/>
    <property type="gene ID" value="TraesCLE_scaffold_036579_01G000100"/>
</dbReference>
<evidence type="ECO:0000313" key="3">
    <source>
        <dbReference type="EnsemblPlants" id="TraesCS4A02G360100.1"/>
    </source>
</evidence>
<dbReference type="AlphaFoldDB" id="A0A3B6I1E8"/>
<dbReference type="Gramene" id="TraesCAD_scaffold_031020_01G000100.1">
    <property type="protein sequence ID" value="TraesCAD_scaffold_031020_01G000100.1"/>
    <property type="gene ID" value="TraesCAD_scaffold_031020_01G000100"/>
</dbReference>
<dbReference type="PaxDb" id="4565-Traes_4AL_A080D61DB.2"/>
<evidence type="ECO:0000256" key="1">
    <source>
        <dbReference type="SAM" id="MobiDB-lite"/>
    </source>
</evidence>
<dbReference type="Gramene" id="TraesRN4A0100918800.1">
    <property type="protein sequence ID" value="TraesRN4A0100918800.1"/>
    <property type="gene ID" value="TraesRN4A0100918800"/>
</dbReference>
<feature type="transmembrane region" description="Helical" evidence="2">
    <location>
        <begin position="143"/>
        <end position="163"/>
    </location>
</feature>
<feature type="transmembrane region" description="Helical" evidence="2">
    <location>
        <begin position="119"/>
        <end position="137"/>
    </location>
</feature>
<feature type="transmembrane region" description="Helical" evidence="2">
    <location>
        <begin position="170"/>
        <end position="191"/>
    </location>
</feature>
<dbReference type="InterPro" id="IPR016024">
    <property type="entry name" value="ARM-type_fold"/>
</dbReference>
<sequence>MASSSRLSWWHAVDETSPCCFGHWLLRRTPHRVKHLPRTVLPGGENSAPRASIAGLQTSPGKSKRNIYFRVRSAPAMSCWDKFGGGSRKKLVEDSRWTEVDIANSYALFMGYLSMAVKGLGFLVLTWTTVVLLGGFIGDLHNNDFWCLAFITLAQTAGIFDVFLTEKLSYIGDAFSGIAYVAYAGMSYNIWRTVHALVFVILLCPLVAVYMGGLVVSAVLSVWRLIQQDYHADGVRNLKKALVVLYSLVLLQGVIFCYKIINGWAKGSIVNAVVDQRGFDKDFRDGISDYIRETMIGCEKDPSSVKGRNLITYAVGLMESKSPDDYISGVRILDAFAKKLEEAVKEVNGVDDPHQYTGENILKKHLIMSAPSPDIVQKLLQTLGHISIYDRETRGHAARVVASIARDIHLEKYPKAIGYISSLLDTYEEYSTLQPYRGDWLYETYEQDFKQISLPVNQDDIVEQGDYDVGLAKTCKKLLEVERSDHDLVQAYKRLVEQGFRILRKLAANNDNCRVIFSTPCLLPKIMAPVTSDLLHHRNEDGRMKHIDNAACYSIVEGSMKVIAQLTAATGQIGTKLRDEISCSMGLITAMRMILECKECNEMLQKIAIWILTHVHQDENSSPEHEGTQEFITMLVDIMTHDKKYKEARRVVAAKALVALSSETSSARIIIKSNNNVIHSLTRLIVEKQRCSQMAAEILENVCIHCNGDVQSLKTLKEAMPIAVPKLLEEILFWPTEERHIEGTEVNRLIPEPDVENQCDDSPDNGQANNNSLSAQQQGYSSFRMLSRCITIWGALISADQDLTDLFTEIPPGGGGISFVMKLKEIVEKHELPRPVCLRIRKLVCKMVISMMNPKGSYVNDGLTSLMAALSSASDDMSILDGYMVFGPRPFRSLASLVEEAQVLVDRNKELFQSQTHASS</sequence>
<dbReference type="PANTHER" id="PTHR33115">
    <property type="entry name" value="ARM REPEAT SUPERFAMILY PROTEIN"/>
    <property type="match status" value="1"/>
</dbReference>
<dbReference type="InterPro" id="IPR011989">
    <property type="entry name" value="ARM-like"/>
</dbReference>
<keyword evidence="2" id="KW-1133">Transmembrane helix</keyword>
<dbReference type="Gene3D" id="1.25.10.10">
    <property type="entry name" value="Leucine-rich Repeat Variant"/>
    <property type="match status" value="1"/>
</dbReference>